<dbReference type="Proteomes" id="UP001153050">
    <property type="component" value="Unassembled WGS sequence"/>
</dbReference>
<dbReference type="EMBL" id="CAKXZT010000130">
    <property type="protein sequence ID" value="CAH2402709.1"/>
    <property type="molecule type" value="Genomic_DNA"/>
</dbReference>
<evidence type="ECO:0000313" key="2">
    <source>
        <dbReference type="Proteomes" id="UP001153050"/>
    </source>
</evidence>
<organism evidence="1 2">
    <name type="scientific">Mesorhizobium escarrei</name>
    <dbReference type="NCBI Taxonomy" id="666018"/>
    <lineage>
        <taxon>Bacteria</taxon>
        <taxon>Pseudomonadati</taxon>
        <taxon>Pseudomonadota</taxon>
        <taxon>Alphaproteobacteria</taxon>
        <taxon>Hyphomicrobiales</taxon>
        <taxon>Phyllobacteriaceae</taxon>
        <taxon>Mesorhizobium</taxon>
    </lineage>
</organism>
<reference evidence="1 2" key="1">
    <citation type="submission" date="2022-03" db="EMBL/GenBank/DDBJ databases">
        <authorList>
            <person name="Brunel B."/>
        </authorList>
    </citation>
    <scope>NUCLEOTIDE SEQUENCE [LARGE SCALE GENOMIC DNA]</scope>
    <source>
        <strain evidence="1">STM5069sample</strain>
    </source>
</reference>
<protein>
    <submittedName>
        <fullName evidence="1">Uncharacterized protein</fullName>
    </submittedName>
</protein>
<comment type="caution">
    <text evidence="1">The sequence shown here is derived from an EMBL/GenBank/DDBJ whole genome shotgun (WGS) entry which is preliminary data.</text>
</comment>
<keyword evidence="2" id="KW-1185">Reference proteome</keyword>
<proteinExistence type="predicted"/>
<evidence type="ECO:0000313" key="1">
    <source>
        <dbReference type="EMBL" id="CAH2402709.1"/>
    </source>
</evidence>
<sequence>MNLAKGINSANRSHNAAGYRLATDRAIVTTAHFAEAFSK</sequence>
<name>A0ABN8JXM4_9HYPH</name>
<gene>
    <name evidence="1" type="ORF">MES5069_350015</name>
</gene>
<accession>A0ABN8JXM4</accession>